<dbReference type="Gene3D" id="3.30.710.10">
    <property type="entry name" value="Potassium Channel Kv1.1, Chain A"/>
    <property type="match status" value="1"/>
</dbReference>
<evidence type="ECO:0000313" key="3">
    <source>
        <dbReference type="EnsemblPlants" id="OMERI04G24040.1"/>
    </source>
</evidence>
<dbReference type="Proteomes" id="UP000008021">
    <property type="component" value="Chromosome 4"/>
</dbReference>
<dbReference type="Gramene" id="OMERI04G24040.1">
    <property type="protein sequence ID" value="OMERI04G24040.1"/>
    <property type="gene ID" value="OMERI04G24040"/>
</dbReference>
<dbReference type="EnsemblPlants" id="OMERI04G24040.1">
    <property type="protein sequence ID" value="OMERI04G24040.1"/>
    <property type="gene ID" value="OMERI04G24040"/>
</dbReference>
<dbReference type="InterPro" id="IPR011333">
    <property type="entry name" value="SKP1/BTB/POZ_sf"/>
</dbReference>
<dbReference type="STRING" id="40149.A0A0E0DJM6"/>
<dbReference type="AlphaFoldDB" id="A0A0E0DJM6"/>
<dbReference type="PANTHER" id="PTHR26379">
    <property type="entry name" value="BTB/POZ AND MATH DOMAIN-CONTAINING PROTEIN 1"/>
    <property type="match status" value="1"/>
</dbReference>
<dbReference type="HOGENOM" id="CLU_2100810_0_0_1"/>
<evidence type="ECO:0000259" key="2">
    <source>
        <dbReference type="Pfam" id="PF00651"/>
    </source>
</evidence>
<dbReference type="Pfam" id="PF00651">
    <property type="entry name" value="BTB"/>
    <property type="match status" value="1"/>
</dbReference>
<dbReference type="PANTHER" id="PTHR26379:SF295">
    <property type="entry name" value="OS10G0429651 PROTEIN"/>
    <property type="match status" value="1"/>
</dbReference>
<keyword evidence="4" id="KW-1185">Reference proteome</keyword>
<proteinExistence type="predicted"/>
<dbReference type="SUPFAM" id="SSF54695">
    <property type="entry name" value="POZ domain"/>
    <property type="match status" value="1"/>
</dbReference>
<protein>
    <recommendedName>
        <fullName evidence="2">BTB domain-containing protein</fullName>
    </recommendedName>
</protein>
<dbReference type="InterPro" id="IPR000210">
    <property type="entry name" value="BTB/POZ_dom"/>
</dbReference>
<dbReference type="InterPro" id="IPR045005">
    <property type="entry name" value="BPM1-6"/>
</dbReference>
<feature type="domain" description="BTB" evidence="2">
    <location>
        <begin position="47"/>
        <end position="102"/>
    </location>
</feature>
<sequence length="116" mass="13079">MARFAGLPSRWLSAQVHHVARSVPRHLAAGVMDVELRLVAVVSAVSDARAFEALLRFIYTDAPPKLDEEDDDFSSMAWLLVAADRYNVERLKMIYENELCKRIDGNNFEAMLALAE</sequence>
<name>A0A0E0DJM6_9ORYZ</name>
<organism evidence="3">
    <name type="scientific">Oryza meridionalis</name>
    <dbReference type="NCBI Taxonomy" id="40149"/>
    <lineage>
        <taxon>Eukaryota</taxon>
        <taxon>Viridiplantae</taxon>
        <taxon>Streptophyta</taxon>
        <taxon>Embryophyta</taxon>
        <taxon>Tracheophyta</taxon>
        <taxon>Spermatophyta</taxon>
        <taxon>Magnoliopsida</taxon>
        <taxon>Liliopsida</taxon>
        <taxon>Poales</taxon>
        <taxon>Poaceae</taxon>
        <taxon>BOP clade</taxon>
        <taxon>Oryzoideae</taxon>
        <taxon>Oryzeae</taxon>
        <taxon>Oryzinae</taxon>
        <taxon>Oryza</taxon>
    </lineage>
</organism>
<reference evidence="3" key="2">
    <citation type="submission" date="2018-05" db="EMBL/GenBank/DDBJ databases">
        <title>OmerRS3 (Oryza meridionalis Reference Sequence Version 3).</title>
        <authorList>
            <person name="Zhang J."/>
            <person name="Kudrna D."/>
            <person name="Lee S."/>
            <person name="Talag J."/>
            <person name="Welchert J."/>
            <person name="Wing R.A."/>
        </authorList>
    </citation>
    <scope>NUCLEOTIDE SEQUENCE [LARGE SCALE GENOMIC DNA]</scope>
    <source>
        <strain evidence="3">cv. OR44</strain>
    </source>
</reference>
<dbReference type="GO" id="GO:0016567">
    <property type="term" value="P:protein ubiquitination"/>
    <property type="evidence" value="ECO:0007669"/>
    <property type="project" value="InterPro"/>
</dbReference>
<evidence type="ECO:0000256" key="1">
    <source>
        <dbReference type="ARBA" id="ARBA00004906"/>
    </source>
</evidence>
<evidence type="ECO:0000313" key="4">
    <source>
        <dbReference type="Proteomes" id="UP000008021"/>
    </source>
</evidence>
<comment type="pathway">
    <text evidence="1">Protein modification; protein ubiquitination.</text>
</comment>
<reference evidence="3" key="1">
    <citation type="submission" date="2015-04" db="UniProtKB">
        <authorList>
            <consortium name="EnsemblPlants"/>
        </authorList>
    </citation>
    <scope>IDENTIFICATION</scope>
</reference>
<accession>A0A0E0DJM6</accession>